<gene>
    <name evidence="1" type="ORF">ZIOFF_045360</name>
</gene>
<proteinExistence type="predicted"/>
<comment type="caution">
    <text evidence="1">The sequence shown here is derived from an EMBL/GenBank/DDBJ whole genome shotgun (WGS) entry which is preliminary data.</text>
</comment>
<reference evidence="1 2" key="1">
    <citation type="submission" date="2020-08" db="EMBL/GenBank/DDBJ databases">
        <title>Plant Genome Project.</title>
        <authorList>
            <person name="Zhang R.-G."/>
        </authorList>
    </citation>
    <scope>NUCLEOTIDE SEQUENCE [LARGE SCALE GENOMIC DNA]</scope>
    <source>
        <tissue evidence="1">Rhizome</tissue>
    </source>
</reference>
<keyword evidence="2" id="KW-1185">Reference proteome</keyword>
<dbReference type="Proteomes" id="UP000734854">
    <property type="component" value="Unassembled WGS sequence"/>
</dbReference>
<organism evidence="1 2">
    <name type="scientific">Zingiber officinale</name>
    <name type="common">Ginger</name>
    <name type="synonym">Amomum zingiber</name>
    <dbReference type="NCBI Taxonomy" id="94328"/>
    <lineage>
        <taxon>Eukaryota</taxon>
        <taxon>Viridiplantae</taxon>
        <taxon>Streptophyta</taxon>
        <taxon>Embryophyta</taxon>
        <taxon>Tracheophyta</taxon>
        <taxon>Spermatophyta</taxon>
        <taxon>Magnoliopsida</taxon>
        <taxon>Liliopsida</taxon>
        <taxon>Zingiberales</taxon>
        <taxon>Zingiberaceae</taxon>
        <taxon>Zingiber</taxon>
    </lineage>
</organism>
<dbReference type="EMBL" id="JACMSC010000012">
    <property type="protein sequence ID" value="KAG6497460.1"/>
    <property type="molecule type" value="Genomic_DNA"/>
</dbReference>
<protein>
    <submittedName>
        <fullName evidence="1">Uncharacterized protein</fullName>
    </submittedName>
</protein>
<evidence type="ECO:0000313" key="1">
    <source>
        <dbReference type="EMBL" id="KAG6497460.1"/>
    </source>
</evidence>
<accession>A0A8J5FYY6</accession>
<dbReference type="AlphaFoldDB" id="A0A8J5FYY6"/>
<evidence type="ECO:0000313" key="2">
    <source>
        <dbReference type="Proteomes" id="UP000734854"/>
    </source>
</evidence>
<name>A0A8J5FYY6_ZINOF</name>
<sequence>MEIDCIEVVNNKVKYSTISLRLYRVFSLVFISGGYANMGPNSLDNLAYKKDADGYGYGLQEDHSNISFAQTNIRCMGVENIDMSKREMGSSKASTYEVGLLPLKEISVRSLVIPLLL</sequence>